<keyword evidence="2" id="KW-0233">DNA recombination</keyword>
<reference evidence="4" key="2">
    <citation type="journal article" date="2020" name="Microorganisms">
        <title>Osmotic Adaptation and Compatible Solute Biosynthesis of Phototrophic Bacteria as Revealed from Genome Analyses.</title>
        <authorList>
            <person name="Imhoff J.F."/>
            <person name="Rahn T."/>
            <person name="Kunzel S."/>
            <person name="Keller A."/>
            <person name="Neulinger S.C."/>
        </authorList>
    </citation>
    <scope>NUCLEOTIDE SEQUENCE</scope>
    <source>
        <strain evidence="4">DSM 4395</strain>
    </source>
</reference>
<dbReference type="InterPro" id="IPR011010">
    <property type="entry name" value="DNA_brk_join_enz"/>
</dbReference>
<reference evidence="4" key="1">
    <citation type="submission" date="2017-05" db="EMBL/GenBank/DDBJ databases">
        <authorList>
            <person name="Imhoff J.F."/>
            <person name="Rahn T."/>
            <person name="Kuenzel S."/>
            <person name="Neulinger S.C."/>
        </authorList>
    </citation>
    <scope>NUCLEOTIDE SEQUENCE</scope>
    <source>
        <strain evidence="4">DSM 4395</strain>
    </source>
</reference>
<dbReference type="InterPro" id="IPR050090">
    <property type="entry name" value="Tyrosine_recombinase_XerCD"/>
</dbReference>
<dbReference type="PANTHER" id="PTHR30349">
    <property type="entry name" value="PHAGE INTEGRASE-RELATED"/>
    <property type="match status" value="1"/>
</dbReference>
<evidence type="ECO:0000256" key="1">
    <source>
        <dbReference type="ARBA" id="ARBA00022908"/>
    </source>
</evidence>
<comment type="caution">
    <text evidence="4">The sequence shown here is derived from an EMBL/GenBank/DDBJ whole genome shotgun (WGS) entry which is preliminary data.</text>
</comment>
<dbReference type="InterPro" id="IPR013762">
    <property type="entry name" value="Integrase-like_cat_sf"/>
</dbReference>
<proteinExistence type="predicted"/>
<dbReference type="Gene3D" id="1.10.443.10">
    <property type="entry name" value="Intergrase catalytic core"/>
    <property type="match status" value="1"/>
</dbReference>
<dbReference type="RefSeq" id="WP_201243666.1">
    <property type="nucleotide sequence ID" value="NZ_NHSF01000012.1"/>
</dbReference>
<dbReference type="GO" id="GO:0015074">
    <property type="term" value="P:DNA integration"/>
    <property type="evidence" value="ECO:0007669"/>
    <property type="project" value="UniProtKB-KW"/>
</dbReference>
<name>A0AAJ0UD49_HALSE</name>
<dbReference type="SUPFAM" id="SSF56349">
    <property type="entry name" value="DNA breaking-rejoining enzymes"/>
    <property type="match status" value="1"/>
</dbReference>
<dbReference type="AlphaFoldDB" id="A0AAJ0UD49"/>
<accession>A0AAJ0UD49</accession>
<dbReference type="GO" id="GO:0003677">
    <property type="term" value="F:DNA binding"/>
    <property type="evidence" value="ECO:0007669"/>
    <property type="project" value="InterPro"/>
</dbReference>
<sequence>MQRPAGLSLRGGFWHIQKTVALGAAKRRIRETTHFREEEVDEANRYLEQRIYDVQTELRQGPKKREHLFMDAAVMYVLSLERRGKATGGTEVILKRVMDEIGNLPLSHVHMGSLGPWIDAQDGKLKSSTVKRTLGVVAAVLNHAARVLCDGNTPWLSTAVPKLEAPDWNDQRPPYKLTWEEQDKLVSQLPKHLVAPALFSVATGAREQEVASLKWSQECEVTGLPPGSIWWVPPEVRKGNARKTRSEQQGRYLVCNAMARLVLDSQRQNGSEYVFPRPRPDKDGNLVRTERLNNHGFRTARAKAGLPIRWHDLRHTFGERAAAAGIPWDYRKVLLAHEIKDITGHYSAPGLKLLLEEAEKITRLGAVVLRVVTQNVTQTKRPA</sequence>
<evidence type="ECO:0000259" key="3">
    <source>
        <dbReference type="PROSITE" id="PS51898"/>
    </source>
</evidence>
<gene>
    <name evidence="4" type="ORF">CCR82_01875</name>
</gene>
<dbReference type="PANTHER" id="PTHR30349:SF64">
    <property type="entry name" value="PROPHAGE INTEGRASE INTD-RELATED"/>
    <property type="match status" value="1"/>
</dbReference>
<dbReference type="InterPro" id="IPR002104">
    <property type="entry name" value="Integrase_catalytic"/>
</dbReference>
<feature type="domain" description="Tyr recombinase" evidence="3">
    <location>
        <begin position="172"/>
        <end position="359"/>
    </location>
</feature>
<dbReference type="Proteomes" id="UP001296967">
    <property type="component" value="Unassembled WGS sequence"/>
</dbReference>
<protein>
    <recommendedName>
        <fullName evidence="3">Tyr recombinase domain-containing protein</fullName>
    </recommendedName>
</protein>
<dbReference type="PROSITE" id="PS51898">
    <property type="entry name" value="TYR_RECOMBINASE"/>
    <property type="match status" value="1"/>
</dbReference>
<dbReference type="GO" id="GO:0006310">
    <property type="term" value="P:DNA recombination"/>
    <property type="evidence" value="ECO:0007669"/>
    <property type="project" value="UniProtKB-KW"/>
</dbReference>
<keyword evidence="5" id="KW-1185">Reference proteome</keyword>
<dbReference type="EMBL" id="NHSF01000012">
    <property type="protein sequence ID" value="MBK5929314.1"/>
    <property type="molecule type" value="Genomic_DNA"/>
</dbReference>
<evidence type="ECO:0000313" key="4">
    <source>
        <dbReference type="EMBL" id="MBK5929314.1"/>
    </source>
</evidence>
<dbReference type="Pfam" id="PF00589">
    <property type="entry name" value="Phage_integrase"/>
    <property type="match status" value="1"/>
</dbReference>
<evidence type="ECO:0000256" key="2">
    <source>
        <dbReference type="ARBA" id="ARBA00023172"/>
    </source>
</evidence>
<evidence type="ECO:0000313" key="5">
    <source>
        <dbReference type="Proteomes" id="UP001296967"/>
    </source>
</evidence>
<organism evidence="4 5">
    <name type="scientific">Halochromatium salexigens</name>
    <name type="common">Chromatium salexigens</name>
    <dbReference type="NCBI Taxonomy" id="49447"/>
    <lineage>
        <taxon>Bacteria</taxon>
        <taxon>Pseudomonadati</taxon>
        <taxon>Pseudomonadota</taxon>
        <taxon>Gammaproteobacteria</taxon>
        <taxon>Chromatiales</taxon>
        <taxon>Chromatiaceae</taxon>
        <taxon>Halochromatium</taxon>
    </lineage>
</organism>
<keyword evidence="1" id="KW-0229">DNA integration</keyword>